<proteinExistence type="predicted"/>
<name>A0ACC3BIA0_PYRYE</name>
<accession>A0ACC3BIA0</accession>
<comment type="caution">
    <text evidence="1">The sequence shown here is derived from an EMBL/GenBank/DDBJ whole genome shotgun (WGS) entry which is preliminary data.</text>
</comment>
<evidence type="ECO:0000313" key="1">
    <source>
        <dbReference type="EMBL" id="KAK1857486.1"/>
    </source>
</evidence>
<organism evidence="1 2">
    <name type="scientific">Pyropia yezoensis</name>
    <name type="common">Susabi-nori</name>
    <name type="synonym">Porphyra yezoensis</name>
    <dbReference type="NCBI Taxonomy" id="2788"/>
    <lineage>
        <taxon>Eukaryota</taxon>
        <taxon>Rhodophyta</taxon>
        <taxon>Bangiophyceae</taxon>
        <taxon>Bangiales</taxon>
        <taxon>Bangiaceae</taxon>
        <taxon>Pyropia</taxon>
    </lineage>
</organism>
<dbReference type="EMBL" id="CM020618">
    <property type="protein sequence ID" value="KAK1857486.1"/>
    <property type="molecule type" value="Genomic_DNA"/>
</dbReference>
<reference evidence="1" key="1">
    <citation type="submission" date="2019-11" db="EMBL/GenBank/DDBJ databases">
        <title>Nori genome reveals adaptations in red seaweeds to the harsh intertidal environment.</title>
        <authorList>
            <person name="Wang D."/>
            <person name="Mao Y."/>
        </authorList>
    </citation>
    <scope>NUCLEOTIDE SEQUENCE</scope>
    <source>
        <tissue evidence="1">Gametophyte</tissue>
    </source>
</reference>
<evidence type="ECO:0000313" key="2">
    <source>
        <dbReference type="Proteomes" id="UP000798662"/>
    </source>
</evidence>
<gene>
    <name evidence="1" type="ORF">I4F81_000103</name>
</gene>
<sequence>MTDPSDNNSPPATNFMPLADPAMLSVEQRGFISSVRMLEAAVRESTLSGEQVKAAVADLFPPAVLFGTDIATLPHAHRELRKWLDGHGANLQQHSSHRVIMTLATSLYVDPEDRVAANQLASDLVAAGRRVGASAVASQPSSPARRGDASSTAGDRTAHNIAMRFRDALSKFSGNLGEAWMEYVAEYQQVARDYDLSQEQRFQYMHNILSGDAKRFYLDRVQSYATSFSQAVDMVSTEYNSIVRQNRVKNYLVGYRMSTLLSDGVTEAAALEQTYKTITKLAPQVPRSHQGDAHKVEFLRNAVVGSPWATEPLSRIATHGLTFQQLYGELEAALHLHKEARLAVAHASASGHRPTATQDVPGILFTGQGRYARPSRGMAAGRVKRTAAPSRSSGVDPLSIMGCFNCDDAGHTMKDCPRPIDASKVWQY</sequence>
<dbReference type="Proteomes" id="UP000798662">
    <property type="component" value="Chromosome 1"/>
</dbReference>
<protein>
    <submittedName>
        <fullName evidence="1">Uncharacterized protein</fullName>
    </submittedName>
</protein>
<keyword evidence="2" id="KW-1185">Reference proteome</keyword>